<dbReference type="AlphaFoldDB" id="A0A4Q0T7B3"/>
<dbReference type="SUPFAM" id="SSF88723">
    <property type="entry name" value="PIN domain-like"/>
    <property type="match status" value="1"/>
</dbReference>
<name>A0A4Q0T7B3_9BACT</name>
<evidence type="ECO:0000313" key="2">
    <source>
        <dbReference type="Proteomes" id="UP000289437"/>
    </source>
</evidence>
<keyword evidence="2" id="KW-1185">Reference proteome</keyword>
<organism evidence="1 2">
    <name type="scientific">Granulicella sibirica</name>
    <dbReference type="NCBI Taxonomy" id="2479048"/>
    <lineage>
        <taxon>Bacteria</taxon>
        <taxon>Pseudomonadati</taxon>
        <taxon>Acidobacteriota</taxon>
        <taxon>Terriglobia</taxon>
        <taxon>Terriglobales</taxon>
        <taxon>Acidobacteriaceae</taxon>
        <taxon>Granulicella</taxon>
    </lineage>
</organism>
<accession>A0A4Q0T7B3</accession>
<dbReference type="Proteomes" id="UP000289437">
    <property type="component" value="Unassembled WGS sequence"/>
</dbReference>
<gene>
    <name evidence="1" type="ORF">GRAN_0876</name>
</gene>
<sequence>MPDDELIRPFIDANVLFSATHKPENVFVRIWAMTGVVPTTSLHAITEVRNNIGEAAQRRRLESLLRWSVIVGDRPDDLIPPNTVLRAKDRPILSAAIGADCNYLLTSDKHDFAHLYKRTIKGVYIMYTMDFCYAFQYRLDLDMLAYNFSEATGW</sequence>
<comment type="caution">
    <text evidence="1">The sequence shown here is derived from an EMBL/GenBank/DDBJ whole genome shotgun (WGS) entry which is preliminary data.</text>
</comment>
<reference evidence="1 2" key="1">
    <citation type="submission" date="2018-11" db="EMBL/GenBank/DDBJ databases">
        <authorList>
            <person name="Mardanov A.V."/>
            <person name="Ravin N.V."/>
            <person name="Dedysh S.N."/>
        </authorList>
    </citation>
    <scope>NUCLEOTIDE SEQUENCE [LARGE SCALE GENOMIC DNA]</scope>
    <source>
        <strain evidence="1 2">AF10</strain>
    </source>
</reference>
<protein>
    <recommendedName>
        <fullName evidence="3">PIN domain-containing protein</fullName>
    </recommendedName>
</protein>
<reference evidence="2" key="2">
    <citation type="submission" date="2019-02" db="EMBL/GenBank/DDBJ databases">
        <title>Granulicella sibirica sp. nov., a psychrotolerant acidobacterium isolated from an organic soil layer in forested tundra, West Siberia.</title>
        <authorList>
            <person name="Oshkin I.Y."/>
            <person name="Kulichevskaya I.S."/>
            <person name="Rijpstra W.I.C."/>
            <person name="Sinninghe Damste J.S."/>
            <person name="Rakitin A.L."/>
            <person name="Ravin N.V."/>
            <person name="Dedysh S.N."/>
        </authorList>
    </citation>
    <scope>NUCLEOTIDE SEQUENCE [LARGE SCALE GENOMIC DNA]</scope>
    <source>
        <strain evidence="2">AF10</strain>
    </source>
</reference>
<evidence type="ECO:0008006" key="3">
    <source>
        <dbReference type="Google" id="ProtNLM"/>
    </source>
</evidence>
<evidence type="ECO:0000313" key="1">
    <source>
        <dbReference type="EMBL" id="RXH57566.1"/>
    </source>
</evidence>
<dbReference type="RefSeq" id="WP_128911723.1">
    <property type="nucleotide sequence ID" value="NZ_RDSM01000001.1"/>
</dbReference>
<dbReference type="OrthoDB" id="32841at2"/>
<dbReference type="InterPro" id="IPR029060">
    <property type="entry name" value="PIN-like_dom_sf"/>
</dbReference>
<proteinExistence type="predicted"/>
<dbReference type="EMBL" id="RDSM01000001">
    <property type="protein sequence ID" value="RXH57566.1"/>
    <property type="molecule type" value="Genomic_DNA"/>
</dbReference>